<evidence type="ECO:0000256" key="1">
    <source>
        <dbReference type="ARBA" id="ARBA00022536"/>
    </source>
</evidence>
<dbReference type="InParanoid" id="K1PU78"/>
<dbReference type="EMBL" id="JH816091">
    <property type="protein sequence ID" value="EKC27857.1"/>
    <property type="molecule type" value="Genomic_DNA"/>
</dbReference>
<keyword evidence="5" id="KW-0325">Glycoprotein</keyword>
<evidence type="ECO:0000256" key="4">
    <source>
        <dbReference type="ARBA" id="ARBA00023157"/>
    </source>
</evidence>
<dbReference type="Pfam" id="PF00008">
    <property type="entry name" value="EGF"/>
    <property type="match status" value="2"/>
</dbReference>
<feature type="domain" description="EGF-like" evidence="7">
    <location>
        <begin position="532"/>
        <end position="568"/>
    </location>
</feature>
<feature type="disulfide bond" evidence="6">
    <location>
        <begin position="574"/>
        <end position="584"/>
    </location>
</feature>
<dbReference type="InterPro" id="IPR001881">
    <property type="entry name" value="EGF-like_Ca-bd_dom"/>
</dbReference>
<sequence length="774" mass="84219">MDGATALTLGIFLLSVIPSYVHGLMDNRGTKFVLGFMENFQATLFSELFITTSKSLPVSVNITSPRWHTSGMHLSLTVVSGTVEQVNISSSLRMTGSSLSSKGLLIEASDEIVVYGFNKEPFSNDAFLGIPCDVIGSEYYVTAYFPSFFSSEILVVGVSNATSLQIKLSETLQSLVYFQGGNFSKGQWINFTVDAYDTLQLQSAGDVTGTFIKSDKPVSVFSGNVLTAVGNGTADHLAEQHISVDKWGKSYATVPIPERIVGDYFRLIASEHHTKVVVQGLDGSFQHTETLTLSKPGDWVQRHFSSSLYAFITSDKPIYVVQYSLSQVNRNMADPSMIIIPPMELYAAHYVFTTPKSATGSYDSYFMFVVKKVDLDGLRINGLPLNATEIREFPGGEYVGGHVPLSEGTYDIRHISPICVFGGVLYGRGWFETYGFATGMRLTSINEPCIQNSQSPGDGLDNDCDRKIDEEIENNQDDDGDGLIDEDCAKPYQDRPCFATPCYNGGTCVESGANYTCTCIHGYDPASDCRSTIDFCLRNPCPHTKVCLPHLGGFTCVCTAGFTGTDCTSDIDECASSPCIHGNCTDNVNGYRCLCDAGYAGLHCESNVDECASSPCIHGNCTDDVNSFHCSCDVGFSGITCTSTVSSSECSSSNCNVVRCSIFNLQLGTACYYAWVSCLLSALVLATLSFCVIFIYGIKKRQRLSKEQRSPFPFEDTTLGESKKRFDFNLRDMTTFCVVTLICDSGSFAIAPWVASSSTKNVDAHSKTKAPVVD</sequence>
<evidence type="ECO:0000256" key="6">
    <source>
        <dbReference type="PROSITE-ProRule" id="PRU00076"/>
    </source>
</evidence>
<proteinExistence type="predicted"/>
<dbReference type="CDD" id="cd00054">
    <property type="entry name" value="EGF_CA"/>
    <property type="match status" value="2"/>
</dbReference>
<dbReference type="PROSITE" id="PS01187">
    <property type="entry name" value="EGF_CA"/>
    <property type="match status" value="2"/>
</dbReference>
<feature type="disulfide bond" evidence="6">
    <location>
        <begin position="595"/>
        <end position="604"/>
    </location>
</feature>
<protein>
    <submittedName>
        <fullName evidence="8">Sushi, von Willebrand factor type A, EGF and pentraxin domain-containing protein 1</fullName>
    </submittedName>
</protein>
<dbReference type="AlphaFoldDB" id="K1PU78"/>
<feature type="disulfide bond" evidence="6">
    <location>
        <begin position="632"/>
        <end position="641"/>
    </location>
</feature>
<dbReference type="PANTHER" id="PTHR46534:SF1">
    <property type="entry name" value="IGGFC-BINDING PROTEIN N-TERMINAL DOMAIN-CONTAINING PROTEIN"/>
    <property type="match status" value="1"/>
</dbReference>
<evidence type="ECO:0000259" key="7">
    <source>
        <dbReference type="PROSITE" id="PS50026"/>
    </source>
</evidence>
<organism evidence="8">
    <name type="scientific">Magallana gigas</name>
    <name type="common">Pacific oyster</name>
    <name type="synonym">Crassostrea gigas</name>
    <dbReference type="NCBI Taxonomy" id="29159"/>
    <lineage>
        <taxon>Eukaryota</taxon>
        <taxon>Metazoa</taxon>
        <taxon>Spiralia</taxon>
        <taxon>Lophotrochozoa</taxon>
        <taxon>Mollusca</taxon>
        <taxon>Bivalvia</taxon>
        <taxon>Autobranchia</taxon>
        <taxon>Pteriomorphia</taxon>
        <taxon>Ostreida</taxon>
        <taxon>Ostreoidea</taxon>
        <taxon>Ostreidae</taxon>
        <taxon>Magallana</taxon>
    </lineage>
</organism>
<feature type="domain" description="EGF-like" evidence="7">
    <location>
        <begin position="570"/>
        <end position="605"/>
    </location>
</feature>
<dbReference type="PROSITE" id="PS01186">
    <property type="entry name" value="EGF_2"/>
    <property type="match status" value="4"/>
</dbReference>
<feature type="disulfide bond" evidence="6">
    <location>
        <begin position="611"/>
        <end position="621"/>
    </location>
</feature>
<keyword evidence="1 6" id="KW-0245">EGF-like domain</keyword>
<dbReference type="Gene3D" id="2.10.25.10">
    <property type="entry name" value="Laminin"/>
    <property type="match status" value="4"/>
</dbReference>
<dbReference type="PROSITE" id="PS00022">
    <property type="entry name" value="EGF_1"/>
    <property type="match status" value="3"/>
</dbReference>
<dbReference type="Pfam" id="PF12661">
    <property type="entry name" value="hEGF"/>
    <property type="match status" value="1"/>
</dbReference>
<gene>
    <name evidence="8" type="ORF">CGI_10022641</name>
</gene>
<dbReference type="HOGENOM" id="CLU_361404_0_0_1"/>
<dbReference type="InterPro" id="IPR018097">
    <property type="entry name" value="EGF_Ca-bd_CS"/>
</dbReference>
<keyword evidence="2" id="KW-0732">Signal</keyword>
<dbReference type="CDD" id="cd00053">
    <property type="entry name" value="EGF"/>
    <property type="match status" value="1"/>
</dbReference>
<dbReference type="PROSITE" id="PS00010">
    <property type="entry name" value="ASX_HYDROXYL"/>
    <property type="match status" value="2"/>
</dbReference>
<evidence type="ECO:0000256" key="2">
    <source>
        <dbReference type="ARBA" id="ARBA00022729"/>
    </source>
</evidence>
<accession>K1PU78</accession>
<dbReference type="FunFam" id="2.10.25.10:FF:000279">
    <property type="entry name" value="Neurogenic locus notch 1"/>
    <property type="match status" value="1"/>
</dbReference>
<dbReference type="FunFam" id="2.10.25.10:FF:000472">
    <property type="entry name" value="Uncharacterized protein, isoform A"/>
    <property type="match status" value="1"/>
</dbReference>
<name>K1PU78_MAGGI</name>
<dbReference type="SMART" id="SM00179">
    <property type="entry name" value="EGF_CA"/>
    <property type="match status" value="4"/>
</dbReference>
<reference evidence="8" key="1">
    <citation type="journal article" date="2012" name="Nature">
        <title>The oyster genome reveals stress adaptation and complexity of shell formation.</title>
        <authorList>
            <person name="Zhang G."/>
            <person name="Fang X."/>
            <person name="Guo X."/>
            <person name="Li L."/>
            <person name="Luo R."/>
            <person name="Xu F."/>
            <person name="Yang P."/>
            <person name="Zhang L."/>
            <person name="Wang X."/>
            <person name="Qi H."/>
            <person name="Xiong Z."/>
            <person name="Que H."/>
            <person name="Xie Y."/>
            <person name="Holland P.W."/>
            <person name="Paps J."/>
            <person name="Zhu Y."/>
            <person name="Wu F."/>
            <person name="Chen Y."/>
            <person name="Wang J."/>
            <person name="Peng C."/>
            <person name="Meng J."/>
            <person name="Yang L."/>
            <person name="Liu J."/>
            <person name="Wen B."/>
            <person name="Zhang N."/>
            <person name="Huang Z."/>
            <person name="Zhu Q."/>
            <person name="Feng Y."/>
            <person name="Mount A."/>
            <person name="Hedgecock D."/>
            <person name="Xu Z."/>
            <person name="Liu Y."/>
            <person name="Domazet-Loso T."/>
            <person name="Du Y."/>
            <person name="Sun X."/>
            <person name="Zhang S."/>
            <person name="Liu B."/>
            <person name="Cheng P."/>
            <person name="Jiang X."/>
            <person name="Li J."/>
            <person name="Fan D."/>
            <person name="Wang W."/>
            <person name="Fu W."/>
            <person name="Wang T."/>
            <person name="Wang B."/>
            <person name="Zhang J."/>
            <person name="Peng Z."/>
            <person name="Li Y."/>
            <person name="Li N."/>
            <person name="Wang J."/>
            <person name="Chen M."/>
            <person name="He Y."/>
            <person name="Tan F."/>
            <person name="Song X."/>
            <person name="Zheng Q."/>
            <person name="Huang R."/>
            <person name="Yang H."/>
            <person name="Du X."/>
            <person name="Chen L."/>
            <person name="Yang M."/>
            <person name="Gaffney P.M."/>
            <person name="Wang S."/>
            <person name="Luo L."/>
            <person name="She Z."/>
            <person name="Ming Y."/>
            <person name="Huang W."/>
            <person name="Zhang S."/>
            <person name="Huang B."/>
            <person name="Zhang Y."/>
            <person name="Qu T."/>
            <person name="Ni P."/>
            <person name="Miao G."/>
            <person name="Wang J."/>
            <person name="Wang Q."/>
            <person name="Steinberg C.E."/>
            <person name="Wang H."/>
            <person name="Li N."/>
            <person name="Qian L."/>
            <person name="Zhang G."/>
            <person name="Li Y."/>
            <person name="Yang H."/>
            <person name="Liu X."/>
            <person name="Wang J."/>
            <person name="Yin Y."/>
            <person name="Wang J."/>
        </authorList>
    </citation>
    <scope>NUCLEOTIDE SEQUENCE [LARGE SCALE GENOMIC DNA]</scope>
    <source>
        <strain evidence="8">05x7-T-G4-1.051#20</strain>
    </source>
</reference>
<keyword evidence="4 6" id="KW-1015">Disulfide bond</keyword>
<dbReference type="InterPro" id="IPR013032">
    <property type="entry name" value="EGF-like_CS"/>
</dbReference>
<feature type="domain" description="EGF-like" evidence="7">
    <location>
        <begin position="607"/>
        <end position="642"/>
    </location>
</feature>
<dbReference type="GO" id="GO:0005509">
    <property type="term" value="F:calcium ion binding"/>
    <property type="evidence" value="ECO:0007669"/>
    <property type="project" value="InterPro"/>
</dbReference>
<dbReference type="InterPro" id="IPR035234">
    <property type="entry name" value="IgGFc-bd_N"/>
</dbReference>
<comment type="caution">
    <text evidence="6">Lacks conserved residue(s) required for the propagation of feature annotation.</text>
</comment>
<dbReference type="InterPro" id="IPR000152">
    <property type="entry name" value="EGF-type_Asp/Asn_hydroxyl_site"/>
</dbReference>
<feature type="disulfide bond" evidence="6">
    <location>
        <begin position="558"/>
        <end position="567"/>
    </location>
</feature>
<dbReference type="PANTHER" id="PTHR46534">
    <property type="entry name" value="IGGFC_BINDING DOMAIN-CONTAINING PROTEIN"/>
    <property type="match status" value="1"/>
</dbReference>
<evidence type="ECO:0000256" key="3">
    <source>
        <dbReference type="ARBA" id="ARBA00022737"/>
    </source>
</evidence>
<feature type="domain" description="EGF-like" evidence="7">
    <location>
        <begin position="493"/>
        <end position="530"/>
    </location>
</feature>
<dbReference type="InterPro" id="IPR000742">
    <property type="entry name" value="EGF"/>
</dbReference>
<evidence type="ECO:0000256" key="5">
    <source>
        <dbReference type="ARBA" id="ARBA00023180"/>
    </source>
</evidence>
<evidence type="ECO:0000313" key="8">
    <source>
        <dbReference type="EMBL" id="EKC27857.1"/>
    </source>
</evidence>
<keyword evidence="3" id="KW-0677">Repeat</keyword>
<dbReference type="Pfam" id="PF17517">
    <property type="entry name" value="IgGFc_binding"/>
    <property type="match status" value="1"/>
</dbReference>
<dbReference type="SMART" id="SM00181">
    <property type="entry name" value="EGF"/>
    <property type="match status" value="4"/>
</dbReference>
<dbReference type="PROSITE" id="PS50026">
    <property type="entry name" value="EGF_3"/>
    <property type="match status" value="4"/>
</dbReference>
<dbReference type="SUPFAM" id="SSF57196">
    <property type="entry name" value="EGF/Laminin"/>
    <property type="match status" value="4"/>
</dbReference>